<evidence type="ECO:0000313" key="2">
    <source>
        <dbReference type="EMBL" id="MFC3965509.1"/>
    </source>
</evidence>
<keyword evidence="1" id="KW-1133">Transmembrane helix</keyword>
<comment type="caution">
    <text evidence="2">The sequence shown here is derived from an EMBL/GenBank/DDBJ whole genome shotgun (WGS) entry which is preliminary data.</text>
</comment>
<reference evidence="3" key="1">
    <citation type="journal article" date="2019" name="Int. J. Syst. Evol. Microbiol.">
        <title>The Global Catalogue of Microorganisms (GCM) 10K type strain sequencing project: providing services to taxonomists for standard genome sequencing and annotation.</title>
        <authorList>
            <consortium name="The Broad Institute Genomics Platform"/>
            <consortium name="The Broad Institute Genome Sequencing Center for Infectious Disease"/>
            <person name="Wu L."/>
            <person name="Ma J."/>
        </authorList>
    </citation>
    <scope>NUCLEOTIDE SEQUENCE [LARGE SCALE GENOMIC DNA]</scope>
    <source>
        <strain evidence="3">CGMCC 4.7330</strain>
    </source>
</reference>
<gene>
    <name evidence="2" type="ORF">ACFO0B_26260</name>
</gene>
<dbReference type="PANTHER" id="PTHR42305">
    <property type="entry name" value="MEMBRANE PROTEIN RV1733C-RELATED"/>
    <property type="match status" value="1"/>
</dbReference>
<dbReference type="InterPro" id="IPR039708">
    <property type="entry name" value="MT1774/Rv1733c-like"/>
</dbReference>
<accession>A0ABV8E0V0</accession>
<evidence type="ECO:0008006" key="4">
    <source>
        <dbReference type="Google" id="ProtNLM"/>
    </source>
</evidence>
<keyword evidence="1" id="KW-0812">Transmembrane</keyword>
<evidence type="ECO:0000256" key="1">
    <source>
        <dbReference type="SAM" id="Phobius"/>
    </source>
</evidence>
<feature type="transmembrane region" description="Helical" evidence="1">
    <location>
        <begin position="34"/>
        <end position="52"/>
    </location>
</feature>
<proteinExistence type="predicted"/>
<keyword evidence="3" id="KW-1185">Reference proteome</keyword>
<evidence type="ECO:0000313" key="3">
    <source>
        <dbReference type="Proteomes" id="UP001595696"/>
    </source>
</evidence>
<feature type="transmembrane region" description="Helical" evidence="1">
    <location>
        <begin position="140"/>
        <end position="164"/>
    </location>
</feature>
<dbReference type="RefSeq" id="WP_378615402.1">
    <property type="nucleotide sequence ID" value="NZ_JBHSAX010000022.1"/>
</dbReference>
<sequence length="198" mass="21404">MSALSHGPERPVRFGWMRPWHPSPLLRPLDRMEAVLRLAVVVAVLLTVPLAWGLGTEVYAADAARIRVERATRTPVQATVVTEPVEVAPYTARATVRWDENGRAGSAETSVPQTAAAGDRITLWLDPANRPVLAPRSPDAAPIGGIGTGLLVLSAAAGLGWMLVRAIALLFDRHRYAAWGAAWERSAPRRYRDPPAAV</sequence>
<dbReference type="EMBL" id="JBHSAX010000022">
    <property type="protein sequence ID" value="MFC3965509.1"/>
    <property type="molecule type" value="Genomic_DNA"/>
</dbReference>
<keyword evidence="1" id="KW-0472">Membrane</keyword>
<name>A0ABV8E0V0_9NOCA</name>
<dbReference type="PANTHER" id="PTHR42305:SF1">
    <property type="entry name" value="MEMBRANE PROTEIN RV1733C-RELATED"/>
    <property type="match status" value="1"/>
</dbReference>
<dbReference type="Proteomes" id="UP001595696">
    <property type="component" value="Unassembled WGS sequence"/>
</dbReference>
<organism evidence="2 3">
    <name type="scientific">Nocardia jiangsuensis</name>
    <dbReference type="NCBI Taxonomy" id="1691563"/>
    <lineage>
        <taxon>Bacteria</taxon>
        <taxon>Bacillati</taxon>
        <taxon>Actinomycetota</taxon>
        <taxon>Actinomycetes</taxon>
        <taxon>Mycobacteriales</taxon>
        <taxon>Nocardiaceae</taxon>
        <taxon>Nocardia</taxon>
    </lineage>
</organism>
<protein>
    <recommendedName>
        <fullName evidence="4">Transmembrane protein</fullName>
    </recommendedName>
</protein>